<sequence>MTEQRTDKTGAPVSITLDQNRAISAYTVSVDEALAGRADFVDPPQAPGERVFFHTEVDAEFGGRGLAGLLVREALADSIRRNLTVVPVCPLFARHLKEHGEEYEAEGGKFRRPRPADLALVKETVENAGDA</sequence>
<dbReference type="Gene3D" id="3.40.630.30">
    <property type="match status" value="1"/>
</dbReference>
<reference evidence="2 3" key="1">
    <citation type="submission" date="2020-08" db="EMBL/GenBank/DDBJ databases">
        <title>Sequencing the genomes of 1000 actinobacteria strains.</title>
        <authorList>
            <person name="Klenk H.-P."/>
        </authorList>
    </citation>
    <scope>NUCLEOTIDE SEQUENCE [LARGE SCALE GENOMIC DNA]</scope>
    <source>
        <strain evidence="2 3">DSM 44598</strain>
    </source>
</reference>
<dbReference type="SUPFAM" id="SSF55729">
    <property type="entry name" value="Acyl-CoA N-acyltransferases (Nat)"/>
    <property type="match status" value="1"/>
</dbReference>
<evidence type="ECO:0000313" key="2">
    <source>
        <dbReference type="EMBL" id="MBB5493252.1"/>
    </source>
</evidence>
<feature type="domain" description="N-acetyltransferase" evidence="1">
    <location>
        <begin position="18"/>
        <end position="108"/>
    </location>
</feature>
<dbReference type="InterPro" id="IPR016181">
    <property type="entry name" value="Acyl_CoA_acyltransferase"/>
</dbReference>
<organism evidence="2 3">
    <name type="scientific">Nocardiopsis metallicus</name>
    <dbReference type="NCBI Taxonomy" id="179819"/>
    <lineage>
        <taxon>Bacteria</taxon>
        <taxon>Bacillati</taxon>
        <taxon>Actinomycetota</taxon>
        <taxon>Actinomycetes</taxon>
        <taxon>Streptosporangiales</taxon>
        <taxon>Nocardiopsidaceae</taxon>
        <taxon>Nocardiopsis</taxon>
    </lineage>
</organism>
<protein>
    <recommendedName>
        <fullName evidence="1">N-acetyltransferase domain-containing protein</fullName>
    </recommendedName>
</protein>
<evidence type="ECO:0000313" key="3">
    <source>
        <dbReference type="Proteomes" id="UP000579647"/>
    </source>
</evidence>
<dbReference type="Pfam" id="PF14542">
    <property type="entry name" value="Acetyltransf_CG"/>
    <property type="match status" value="1"/>
</dbReference>
<gene>
    <name evidence="2" type="ORF">HNR07_004389</name>
</gene>
<proteinExistence type="predicted"/>
<dbReference type="AlphaFoldDB" id="A0A840WAW3"/>
<keyword evidence="3" id="KW-1185">Reference proteome</keyword>
<name>A0A840WAW3_9ACTN</name>
<evidence type="ECO:0000259" key="1">
    <source>
        <dbReference type="PROSITE" id="PS51729"/>
    </source>
</evidence>
<dbReference type="InterPro" id="IPR031165">
    <property type="entry name" value="GNAT_YJDJ"/>
</dbReference>
<dbReference type="EMBL" id="JACHDO010000001">
    <property type="protein sequence ID" value="MBB5493252.1"/>
    <property type="molecule type" value="Genomic_DNA"/>
</dbReference>
<dbReference type="PROSITE" id="PS51729">
    <property type="entry name" value="GNAT_YJDJ"/>
    <property type="match status" value="1"/>
</dbReference>
<comment type="caution">
    <text evidence="2">The sequence shown here is derived from an EMBL/GenBank/DDBJ whole genome shotgun (WGS) entry which is preliminary data.</text>
</comment>
<accession>A0A840WAW3</accession>
<dbReference type="RefSeq" id="WP_184366542.1">
    <property type="nucleotide sequence ID" value="NZ_BAAAKM010000007.1"/>
</dbReference>
<dbReference type="Proteomes" id="UP000579647">
    <property type="component" value="Unassembled WGS sequence"/>
</dbReference>